<dbReference type="InterPro" id="IPR035906">
    <property type="entry name" value="MetI-like_sf"/>
</dbReference>
<feature type="transmembrane region" description="Helical" evidence="7">
    <location>
        <begin position="24"/>
        <end position="45"/>
    </location>
</feature>
<dbReference type="InterPro" id="IPR000515">
    <property type="entry name" value="MetI-like"/>
</dbReference>
<dbReference type="GO" id="GO:0055085">
    <property type="term" value="P:transmembrane transport"/>
    <property type="evidence" value="ECO:0007669"/>
    <property type="project" value="InterPro"/>
</dbReference>
<dbReference type="GO" id="GO:0005886">
    <property type="term" value="C:plasma membrane"/>
    <property type="evidence" value="ECO:0007669"/>
    <property type="project" value="UniProtKB-SubCell"/>
</dbReference>
<evidence type="ECO:0000256" key="1">
    <source>
        <dbReference type="ARBA" id="ARBA00004651"/>
    </source>
</evidence>
<comment type="caution">
    <text evidence="9">The sequence shown here is derived from an EMBL/GenBank/DDBJ whole genome shotgun (WGS) entry which is preliminary data.</text>
</comment>
<dbReference type="EMBL" id="JAJEQR010000004">
    <property type="protein sequence ID" value="MCC2229732.1"/>
    <property type="molecule type" value="Genomic_DNA"/>
</dbReference>
<proteinExistence type="inferred from homology"/>
<evidence type="ECO:0000256" key="3">
    <source>
        <dbReference type="ARBA" id="ARBA00022475"/>
    </source>
</evidence>
<feature type="transmembrane region" description="Helical" evidence="7">
    <location>
        <begin position="148"/>
        <end position="167"/>
    </location>
</feature>
<evidence type="ECO:0000256" key="7">
    <source>
        <dbReference type="RuleBase" id="RU363032"/>
    </source>
</evidence>
<comment type="similarity">
    <text evidence="7">Belongs to the binding-protein-dependent transport system permease family.</text>
</comment>
<gene>
    <name evidence="9" type="ORF">LKD81_01780</name>
</gene>
<organism evidence="9 10">
    <name type="scientific">Hominifimenecus microfluidus</name>
    <dbReference type="NCBI Taxonomy" id="2885348"/>
    <lineage>
        <taxon>Bacteria</taxon>
        <taxon>Bacillati</taxon>
        <taxon>Bacillota</taxon>
        <taxon>Clostridia</taxon>
        <taxon>Lachnospirales</taxon>
        <taxon>Lachnospiraceae</taxon>
        <taxon>Hominifimenecus</taxon>
    </lineage>
</organism>
<dbReference type="Pfam" id="PF00528">
    <property type="entry name" value="BPD_transp_1"/>
    <property type="match status" value="1"/>
</dbReference>
<evidence type="ECO:0000256" key="2">
    <source>
        <dbReference type="ARBA" id="ARBA00022448"/>
    </source>
</evidence>
<dbReference type="InterPro" id="IPR025966">
    <property type="entry name" value="OppC_N"/>
</dbReference>
<dbReference type="Pfam" id="PF12911">
    <property type="entry name" value="OppC_N"/>
    <property type="match status" value="1"/>
</dbReference>
<evidence type="ECO:0000256" key="6">
    <source>
        <dbReference type="ARBA" id="ARBA00023136"/>
    </source>
</evidence>
<dbReference type="CDD" id="cd06261">
    <property type="entry name" value="TM_PBP2"/>
    <property type="match status" value="1"/>
</dbReference>
<keyword evidence="10" id="KW-1185">Reference proteome</keyword>
<dbReference type="SUPFAM" id="SSF161098">
    <property type="entry name" value="MetI-like"/>
    <property type="match status" value="1"/>
</dbReference>
<evidence type="ECO:0000313" key="9">
    <source>
        <dbReference type="EMBL" id="MCC2229732.1"/>
    </source>
</evidence>
<evidence type="ECO:0000256" key="4">
    <source>
        <dbReference type="ARBA" id="ARBA00022692"/>
    </source>
</evidence>
<protein>
    <submittedName>
        <fullName evidence="9">ABC transporter permease</fullName>
    </submittedName>
</protein>
<keyword evidence="4 7" id="KW-0812">Transmembrane</keyword>
<dbReference type="PROSITE" id="PS50928">
    <property type="entry name" value="ABC_TM1"/>
    <property type="match status" value="1"/>
</dbReference>
<feature type="transmembrane region" description="Helical" evidence="7">
    <location>
        <begin position="120"/>
        <end position="142"/>
    </location>
</feature>
<name>A0AAE3JEE2_9FIRM</name>
<evidence type="ECO:0000256" key="5">
    <source>
        <dbReference type="ARBA" id="ARBA00022989"/>
    </source>
</evidence>
<comment type="subcellular location">
    <subcellularLocation>
        <location evidence="1 7">Cell membrane</location>
        <topology evidence="1 7">Multi-pass membrane protein</topology>
    </subcellularLocation>
</comment>
<dbReference type="InterPro" id="IPR050366">
    <property type="entry name" value="BP-dependent_transpt_permease"/>
</dbReference>
<dbReference type="PANTHER" id="PTHR43386:SF22">
    <property type="entry name" value="OLIGOPEPTIDE TRANSPORT SYSTEM PERMEASE PROTEIN OPPC"/>
    <property type="match status" value="1"/>
</dbReference>
<feature type="transmembrane region" description="Helical" evidence="7">
    <location>
        <begin position="87"/>
        <end position="113"/>
    </location>
</feature>
<evidence type="ECO:0000313" key="10">
    <source>
        <dbReference type="Proteomes" id="UP001198182"/>
    </source>
</evidence>
<reference evidence="9" key="1">
    <citation type="submission" date="2021-10" db="EMBL/GenBank/DDBJ databases">
        <title>Anaerobic single-cell dispensing facilitates the cultivation of human gut bacteria.</title>
        <authorList>
            <person name="Afrizal A."/>
        </authorList>
    </citation>
    <scope>NUCLEOTIDE SEQUENCE</scope>
    <source>
        <strain evidence="9">CLA-AA-H215</strain>
    </source>
</reference>
<feature type="transmembrane region" description="Helical" evidence="7">
    <location>
        <begin position="198"/>
        <end position="217"/>
    </location>
</feature>
<sequence>MEQITRPNLSYWQDAWRRIKKNKVAFCSLLLILLYALLAIFAPMFSQYGFAEVDSSHMNEFFSAQHWLGTDSLGRDLWVRTWRGARVSLSIGFIAAVLNACIGAVIGGVSGYYGGKLDMVIMRIIDVLYGIPSLIVTILVMVVLGSGIPSLIVALIIVGWIGTARFVRGEVLRLKEQDFVSAAKVLGVSNLKIIIKHIIPNIMGLIITNLTMAVPNAIFREAFLSYIGLGIAPPECSWGILAKEGVKMLRIEAYQLFVPAFFICTTMLALNLLGDGLRDALDPKLRGTE</sequence>
<feature type="transmembrane region" description="Helical" evidence="7">
    <location>
        <begin position="253"/>
        <end position="273"/>
    </location>
</feature>
<accession>A0AAE3JEE2</accession>
<evidence type="ECO:0000259" key="8">
    <source>
        <dbReference type="PROSITE" id="PS50928"/>
    </source>
</evidence>
<keyword evidence="2 7" id="KW-0813">Transport</keyword>
<keyword evidence="3" id="KW-1003">Cell membrane</keyword>
<keyword evidence="6 7" id="KW-0472">Membrane</keyword>
<dbReference type="AlphaFoldDB" id="A0AAE3JEE2"/>
<keyword evidence="5 7" id="KW-1133">Transmembrane helix</keyword>
<dbReference type="Proteomes" id="UP001198182">
    <property type="component" value="Unassembled WGS sequence"/>
</dbReference>
<dbReference type="PANTHER" id="PTHR43386">
    <property type="entry name" value="OLIGOPEPTIDE TRANSPORT SYSTEM PERMEASE PROTEIN APPC"/>
    <property type="match status" value="1"/>
</dbReference>
<feature type="domain" description="ABC transmembrane type-1" evidence="8">
    <location>
        <begin position="85"/>
        <end position="274"/>
    </location>
</feature>
<dbReference type="Gene3D" id="1.10.3720.10">
    <property type="entry name" value="MetI-like"/>
    <property type="match status" value="1"/>
</dbReference>